<protein>
    <submittedName>
        <fullName evidence="1">Uncharacterized protein</fullName>
    </submittedName>
</protein>
<name>A0A366GU21_9GAMM</name>
<evidence type="ECO:0000313" key="2">
    <source>
        <dbReference type="Proteomes" id="UP000252995"/>
    </source>
</evidence>
<accession>A0A366GU21</accession>
<comment type="caution">
    <text evidence="1">The sequence shown here is derived from an EMBL/GenBank/DDBJ whole genome shotgun (WGS) entry which is preliminary data.</text>
</comment>
<dbReference type="AlphaFoldDB" id="A0A366GU21"/>
<sequence length="168" mass="19172">MINWQYFPKSDEAPSIVHTVIDAFEEASKRIDSSKFDLPSNDVLAEVCSRLQAAEFDVETGKKKSEKIFVPVLFGLNGKPEKSFEADAYHRQEEFVLEVEAGRAVVNNQFLKDLFQACMMHGVNYLGIAVRNVYRNSNDFDRVIRFIDTLYASSRIRLPLKGILIIGY</sequence>
<dbReference type="OrthoDB" id="2087554at2"/>
<dbReference type="Proteomes" id="UP000252995">
    <property type="component" value="Unassembled WGS sequence"/>
</dbReference>
<proteinExistence type="predicted"/>
<evidence type="ECO:0000313" key="1">
    <source>
        <dbReference type="EMBL" id="RBP31181.1"/>
    </source>
</evidence>
<organism evidence="1 2">
    <name type="scientific">Marinobacter pelagius</name>
    <dbReference type="NCBI Taxonomy" id="379482"/>
    <lineage>
        <taxon>Bacteria</taxon>
        <taxon>Pseudomonadati</taxon>
        <taxon>Pseudomonadota</taxon>
        <taxon>Gammaproteobacteria</taxon>
        <taxon>Pseudomonadales</taxon>
        <taxon>Marinobacteraceae</taxon>
        <taxon>Marinobacter</taxon>
    </lineage>
</organism>
<reference evidence="1 2" key="1">
    <citation type="submission" date="2018-06" db="EMBL/GenBank/DDBJ databases">
        <title>Freshwater and sediment microbial communities from various areas in North America, analyzing microbe dynamics in response to fracking.</title>
        <authorList>
            <person name="Lamendella R."/>
        </authorList>
    </citation>
    <scope>NUCLEOTIDE SEQUENCE [LARGE SCALE GENOMIC DNA]</scope>
    <source>
        <strain evidence="1 2">114J</strain>
    </source>
</reference>
<dbReference type="RefSeq" id="WP_113862342.1">
    <property type="nucleotide sequence ID" value="NZ_QNRO01000006.1"/>
</dbReference>
<dbReference type="EMBL" id="QNRO01000006">
    <property type="protein sequence ID" value="RBP31181.1"/>
    <property type="molecule type" value="Genomic_DNA"/>
</dbReference>
<gene>
    <name evidence="1" type="ORF">DET50_106204</name>
</gene>